<evidence type="ECO:0000256" key="1">
    <source>
        <dbReference type="SAM" id="MobiDB-lite"/>
    </source>
</evidence>
<protein>
    <submittedName>
        <fullName evidence="2">Uncharacterized protein</fullName>
    </submittedName>
</protein>
<dbReference type="EMBL" id="CABDUW010000363">
    <property type="protein sequence ID" value="VTJ67116.1"/>
    <property type="molecule type" value="Genomic_DNA"/>
</dbReference>
<reference evidence="2" key="1">
    <citation type="submission" date="2019-04" db="EMBL/GenBank/DDBJ databases">
        <authorList>
            <person name="Alioto T."/>
            <person name="Alioto T."/>
        </authorList>
    </citation>
    <scope>NUCLEOTIDE SEQUENCE [LARGE SCALE GENOMIC DNA]</scope>
</reference>
<feature type="region of interest" description="Disordered" evidence="1">
    <location>
        <begin position="62"/>
        <end position="100"/>
    </location>
</feature>
<keyword evidence="3" id="KW-1185">Reference proteome</keyword>
<evidence type="ECO:0000313" key="2">
    <source>
        <dbReference type="EMBL" id="VTJ67116.1"/>
    </source>
</evidence>
<gene>
    <name evidence="2" type="ORF">MONAX_5E030707</name>
</gene>
<evidence type="ECO:0000313" key="3">
    <source>
        <dbReference type="Proteomes" id="UP000335636"/>
    </source>
</evidence>
<proteinExistence type="predicted"/>
<name>A0A5E4BCI6_MARMO</name>
<accession>A0A5E4BCI6</accession>
<dbReference type="Proteomes" id="UP000335636">
    <property type="component" value="Unassembled WGS sequence"/>
</dbReference>
<dbReference type="AlphaFoldDB" id="A0A5E4BCI6"/>
<comment type="caution">
    <text evidence="2">The sequence shown here is derived from an EMBL/GenBank/DDBJ whole genome shotgun (WGS) entry which is preliminary data.</text>
</comment>
<sequence>MGALMGRRGAAGCRAQRPAAGGNASGLGEEGRGGARAGAGRLPGAFRGRERASLAAAAAAAAARTALRPPRRRSRGRPVLWRQLCRRHQNPKGSSPYEDQ</sequence>
<organism evidence="2 3">
    <name type="scientific">Marmota monax</name>
    <name type="common">Woodchuck</name>
    <dbReference type="NCBI Taxonomy" id="9995"/>
    <lineage>
        <taxon>Eukaryota</taxon>
        <taxon>Metazoa</taxon>
        <taxon>Chordata</taxon>
        <taxon>Craniata</taxon>
        <taxon>Vertebrata</taxon>
        <taxon>Euteleostomi</taxon>
        <taxon>Mammalia</taxon>
        <taxon>Eutheria</taxon>
        <taxon>Euarchontoglires</taxon>
        <taxon>Glires</taxon>
        <taxon>Rodentia</taxon>
        <taxon>Sciuromorpha</taxon>
        <taxon>Sciuridae</taxon>
        <taxon>Xerinae</taxon>
        <taxon>Marmotini</taxon>
        <taxon>Marmota</taxon>
    </lineage>
</organism>
<feature type="compositionally biased region" description="Low complexity" evidence="1">
    <location>
        <begin position="1"/>
        <end position="22"/>
    </location>
</feature>
<feature type="region of interest" description="Disordered" evidence="1">
    <location>
        <begin position="1"/>
        <end position="44"/>
    </location>
</feature>